<accession>A0ACB8TYU2</accession>
<sequence>MTTIRLALFLCDTPIPKVIAQDGDYTVIFGELWRKSFPKDQTSVKYEMDSYDVRNKLEYPEDIDKYDGIVYTGSAASAYENVEWINKLVEYTAKIAGEKPHIKLIGICFGHQIIARALGEECVPNGGKWEIGPTTLQLTNVGKELFGVESLNIQQMHRDHVPNVPKSCLLLGSTSTSTNQGFIRYAPDAPASNPSLSDIQIFTVQGHPEFTERIVSAVVEARTATGVIDAATAEDVQRRAKWRNDGVDVIAKAVWKIFGVN</sequence>
<reference evidence="1" key="1">
    <citation type="journal article" date="2021" name="Environ. Microbiol.">
        <title>Gene family expansions and transcriptome signatures uncover fungal adaptations to wood decay.</title>
        <authorList>
            <person name="Hage H."/>
            <person name="Miyauchi S."/>
            <person name="Viragh M."/>
            <person name="Drula E."/>
            <person name="Min B."/>
            <person name="Chaduli D."/>
            <person name="Navarro D."/>
            <person name="Favel A."/>
            <person name="Norest M."/>
            <person name="Lesage-Meessen L."/>
            <person name="Balint B."/>
            <person name="Merenyi Z."/>
            <person name="de Eugenio L."/>
            <person name="Morin E."/>
            <person name="Martinez A.T."/>
            <person name="Baldrian P."/>
            <person name="Stursova M."/>
            <person name="Martinez M.J."/>
            <person name="Novotny C."/>
            <person name="Magnuson J.K."/>
            <person name="Spatafora J.W."/>
            <person name="Maurice S."/>
            <person name="Pangilinan J."/>
            <person name="Andreopoulos W."/>
            <person name="LaButti K."/>
            <person name="Hundley H."/>
            <person name="Na H."/>
            <person name="Kuo A."/>
            <person name="Barry K."/>
            <person name="Lipzen A."/>
            <person name="Henrissat B."/>
            <person name="Riley R."/>
            <person name="Ahrendt S."/>
            <person name="Nagy L.G."/>
            <person name="Grigoriev I.V."/>
            <person name="Martin F."/>
            <person name="Rosso M.N."/>
        </authorList>
    </citation>
    <scope>NUCLEOTIDE SEQUENCE</scope>
    <source>
        <strain evidence="1">CBS 384.51</strain>
    </source>
</reference>
<keyword evidence="2" id="KW-1185">Reference proteome</keyword>
<name>A0ACB8TYU2_9APHY</name>
<evidence type="ECO:0000313" key="2">
    <source>
        <dbReference type="Proteomes" id="UP001055072"/>
    </source>
</evidence>
<protein>
    <submittedName>
        <fullName evidence="1">Class I glutamine amidotransferase-like protein</fullName>
    </submittedName>
</protein>
<comment type="caution">
    <text evidence="1">The sequence shown here is derived from an EMBL/GenBank/DDBJ whole genome shotgun (WGS) entry which is preliminary data.</text>
</comment>
<gene>
    <name evidence="1" type="ORF">BDY19DRAFT_893711</name>
</gene>
<dbReference type="Proteomes" id="UP001055072">
    <property type="component" value="Unassembled WGS sequence"/>
</dbReference>
<evidence type="ECO:0000313" key="1">
    <source>
        <dbReference type="EMBL" id="KAI0087198.1"/>
    </source>
</evidence>
<organism evidence="1 2">
    <name type="scientific">Irpex rosettiformis</name>
    <dbReference type="NCBI Taxonomy" id="378272"/>
    <lineage>
        <taxon>Eukaryota</taxon>
        <taxon>Fungi</taxon>
        <taxon>Dikarya</taxon>
        <taxon>Basidiomycota</taxon>
        <taxon>Agaricomycotina</taxon>
        <taxon>Agaricomycetes</taxon>
        <taxon>Polyporales</taxon>
        <taxon>Irpicaceae</taxon>
        <taxon>Irpex</taxon>
    </lineage>
</organism>
<dbReference type="EMBL" id="MU274919">
    <property type="protein sequence ID" value="KAI0087198.1"/>
    <property type="molecule type" value="Genomic_DNA"/>
</dbReference>
<proteinExistence type="predicted"/>